<name>A0A873WLX2_9CAUD</name>
<accession>A0A873WLX2</accession>
<evidence type="ECO:0000313" key="1">
    <source>
        <dbReference type="EMBL" id="QPB08671.1"/>
    </source>
</evidence>
<dbReference type="EMBL" id="MT701586">
    <property type="protein sequence ID" value="QPB08671.1"/>
    <property type="molecule type" value="Genomic_DNA"/>
</dbReference>
<reference evidence="1" key="1">
    <citation type="submission" date="2020-07" db="EMBL/GenBank/DDBJ databases">
        <title>Complete genome sequence of Burkholderia cenocepacia myophage Mica.</title>
        <authorList>
            <person name="Garcia J.A."/>
            <person name="Yao G.W."/>
            <person name="Guadalupe Vizoso-Pinto M."/>
            <person name="Gonzalez C."/>
            <person name="Liu M.L."/>
            <person name="Gill J."/>
        </authorList>
    </citation>
    <scope>NUCLEOTIDE SEQUENCE</scope>
</reference>
<protein>
    <submittedName>
        <fullName evidence="1">Uncharacterized protein</fullName>
    </submittedName>
</protein>
<gene>
    <name evidence="1" type="ORF">CPT_Mica_059</name>
</gene>
<dbReference type="Proteomes" id="UP000663491">
    <property type="component" value="Segment"/>
</dbReference>
<keyword evidence="2" id="KW-1185">Reference proteome</keyword>
<evidence type="ECO:0000313" key="2">
    <source>
        <dbReference type="Proteomes" id="UP000663491"/>
    </source>
</evidence>
<proteinExistence type="predicted"/>
<sequence length="48" mass="5801">MHEFRVWIGQRYVGTVRADNYEQAVDRARVKYRMGPYARVRVSRVDEI</sequence>
<organism evidence="1 2">
    <name type="scientific">Burkholderia phage Mica</name>
    <dbReference type="NCBI Taxonomy" id="2767579"/>
    <lineage>
        <taxon>Viruses</taxon>
        <taxon>Duplodnaviria</taxon>
        <taxon>Heunggongvirae</taxon>
        <taxon>Uroviricota</taxon>
        <taxon>Caudoviricetes</taxon>
        <taxon>Micavirus</taxon>
        <taxon>Micavirus Mica</taxon>
    </lineage>
</organism>